<dbReference type="EC" id="6.1.1.6" evidence="9"/>
<dbReference type="InterPro" id="IPR018149">
    <property type="entry name" value="Lys-tRNA-synth_II_C"/>
</dbReference>
<keyword evidence="2 9" id="KW-0436">Ligase</keyword>
<evidence type="ECO:0000256" key="3">
    <source>
        <dbReference type="ARBA" id="ARBA00022723"/>
    </source>
</evidence>
<dbReference type="NCBIfam" id="TIGR00499">
    <property type="entry name" value="lysS_bact"/>
    <property type="match status" value="1"/>
</dbReference>
<evidence type="ECO:0000256" key="8">
    <source>
        <dbReference type="ARBA" id="ARBA00048573"/>
    </source>
</evidence>
<feature type="binding site" evidence="9">
    <location>
        <position position="406"/>
    </location>
    <ligand>
        <name>Mg(2+)</name>
        <dbReference type="ChEBI" id="CHEBI:18420"/>
        <label>1</label>
    </ligand>
</feature>
<dbReference type="PANTHER" id="PTHR42918">
    <property type="entry name" value="LYSYL-TRNA SYNTHETASE"/>
    <property type="match status" value="1"/>
</dbReference>
<dbReference type="PANTHER" id="PTHR42918:SF15">
    <property type="entry name" value="LYSINE--TRNA LIGASE, CHLOROPLASTIC_MITOCHONDRIAL"/>
    <property type="match status" value="1"/>
</dbReference>
<name>A0A662D2E2_UNCAE</name>
<keyword evidence="9" id="KW-0963">Cytoplasm</keyword>
<evidence type="ECO:0000256" key="10">
    <source>
        <dbReference type="RuleBase" id="RU000336"/>
    </source>
</evidence>
<dbReference type="PRINTS" id="PR00982">
    <property type="entry name" value="TRNASYNTHLYS"/>
</dbReference>
<dbReference type="PROSITE" id="PS50862">
    <property type="entry name" value="AA_TRNA_LIGASE_II"/>
    <property type="match status" value="1"/>
</dbReference>
<keyword evidence="7 9" id="KW-0030">Aminoacyl-tRNA synthetase</keyword>
<dbReference type="AlphaFoldDB" id="A0A662D2E2"/>
<evidence type="ECO:0000313" key="12">
    <source>
        <dbReference type="EMBL" id="RLE08272.1"/>
    </source>
</evidence>
<evidence type="ECO:0000256" key="2">
    <source>
        <dbReference type="ARBA" id="ARBA00022598"/>
    </source>
</evidence>
<comment type="catalytic activity">
    <reaction evidence="8 9 10">
        <text>tRNA(Lys) + L-lysine + ATP = L-lysyl-tRNA(Lys) + AMP + diphosphate</text>
        <dbReference type="Rhea" id="RHEA:20792"/>
        <dbReference type="Rhea" id="RHEA-COMP:9696"/>
        <dbReference type="Rhea" id="RHEA-COMP:9697"/>
        <dbReference type="ChEBI" id="CHEBI:30616"/>
        <dbReference type="ChEBI" id="CHEBI:32551"/>
        <dbReference type="ChEBI" id="CHEBI:33019"/>
        <dbReference type="ChEBI" id="CHEBI:78442"/>
        <dbReference type="ChEBI" id="CHEBI:78529"/>
        <dbReference type="ChEBI" id="CHEBI:456215"/>
        <dbReference type="EC" id="6.1.1.6"/>
    </reaction>
</comment>
<evidence type="ECO:0000256" key="7">
    <source>
        <dbReference type="ARBA" id="ARBA00023146"/>
    </source>
</evidence>
<dbReference type="InterPro" id="IPR004364">
    <property type="entry name" value="Aa-tRNA-synt_II"/>
</dbReference>
<evidence type="ECO:0000256" key="4">
    <source>
        <dbReference type="ARBA" id="ARBA00022741"/>
    </source>
</evidence>
<comment type="subcellular location">
    <subcellularLocation>
        <location evidence="9">Cytoplasm</location>
    </subcellularLocation>
</comment>
<dbReference type="HAMAP" id="MF_00252">
    <property type="entry name" value="Lys_tRNA_synth_class2"/>
    <property type="match status" value="1"/>
</dbReference>
<feature type="domain" description="Aminoacyl-transfer RNA synthetases class-II family profile" evidence="11">
    <location>
        <begin position="171"/>
        <end position="480"/>
    </location>
</feature>
<dbReference type="SUPFAM" id="SSF55681">
    <property type="entry name" value="Class II aaRS and biotin synthetases"/>
    <property type="match status" value="1"/>
</dbReference>
<keyword evidence="4 9" id="KW-0547">Nucleotide-binding</keyword>
<dbReference type="GO" id="GO:0000287">
    <property type="term" value="F:magnesium ion binding"/>
    <property type="evidence" value="ECO:0007669"/>
    <property type="project" value="UniProtKB-UniRule"/>
</dbReference>
<dbReference type="FunFam" id="2.40.50.140:FF:000024">
    <property type="entry name" value="Lysine--tRNA ligase"/>
    <property type="match status" value="1"/>
</dbReference>
<feature type="binding site" evidence="9">
    <location>
        <position position="406"/>
    </location>
    <ligand>
        <name>Mg(2+)</name>
        <dbReference type="ChEBI" id="CHEBI:18420"/>
        <label>2</label>
    </ligand>
</feature>
<sequence>MELPGERLIEERKNKLKEWIREEGNPYWEKFVPDHSTQQIREKYESLKAGEEIGLEVSLAGRIIARRGHGKASFIDVRDGLGRIQAYARKDILGERYSLFQKLDLGDIIGVRGRVFKTRTGELTINISDFTLLAKSLRHLPEKWHGLQDIELRYRKRYLDLLFNPEVKRSFLIRGAIIRCIRNFLDERGYLEVETPMMQPVPGGATARPFRTHHYALDKDFYLRIAPELYLKKLVVGGLEKVYELNRNFRNEGMDRFHNPEFTMLEIYSAYSDYKKMMNLSEELICETVRRVNGALKINYQGNEIDLSPPWRRMTFKAALKEIGGIKLDYENEKKLKKIASEAGLSVEDLSKSQILEHLLDKKVVPKLIQPTFILDYPEETSPLAKRKKDEPSLIERFEIFIGGGEIGNAYSELNDPIEQRERLMRAKADEGSLDEDFLEALEYGMPPTGGLGIGIDRLVMLLTNSSSIRDVILFPQMKPK</sequence>
<dbReference type="Pfam" id="PF01336">
    <property type="entry name" value="tRNA_anti-codon"/>
    <property type="match status" value="1"/>
</dbReference>
<feature type="binding site" evidence="9">
    <location>
        <position position="399"/>
    </location>
    <ligand>
        <name>Mg(2+)</name>
        <dbReference type="ChEBI" id="CHEBI:18420"/>
        <label>1</label>
    </ligand>
</feature>
<evidence type="ECO:0000256" key="1">
    <source>
        <dbReference type="ARBA" id="ARBA00008226"/>
    </source>
</evidence>
<keyword evidence="5 9" id="KW-0067">ATP-binding</keyword>
<dbReference type="CDD" id="cd04322">
    <property type="entry name" value="LysRS_N"/>
    <property type="match status" value="1"/>
</dbReference>
<gene>
    <name evidence="9 12" type="primary">lysS</name>
    <name evidence="12" type="ORF">DRZ78_01395</name>
</gene>
<comment type="cofactor">
    <cofactor evidence="9 10">
        <name>Mg(2+)</name>
        <dbReference type="ChEBI" id="CHEBI:18420"/>
    </cofactor>
    <text evidence="9 10">Binds 3 Mg(2+) ions per subunit.</text>
</comment>
<comment type="similarity">
    <text evidence="1 9">Belongs to the class-II aminoacyl-tRNA synthetase family.</text>
</comment>
<evidence type="ECO:0000313" key="13">
    <source>
        <dbReference type="Proteomes" id="UP000277457"/>
    </source>
</evidence>
<keyword evidence="9 10" id="KW-0460">Magnesium</keyword>
<keyword evidence="6 9" id="KW-0648">Protein biosynthesis</keyword>
<evidence type="ECO:0000256" key="5">
    <source>
        <dbReference type="ARBA" id="ARBA00022840"/>
    </source>
</evidence>
<dbReference type="InterPro" id="IPR004365">
    <property type="entry name" value="NA-bd_OB_tRNA"/>
</dbReference>
<dbReference type="InterPro" id="IPR012340">
    <property type="entry name" value="NA-bd_OB-fold"/>
</dbReference>
<dbReference type="EMBL" id="QMPY01000035">
    <property type="protein sequence ID" value="RLE08272.1"/>
    <property type="molecule type" value="Genomic_DNA"/>
</dbReference>
<accession>A0A662D2E2</accession>
<dbReference type="GO" id="GO:0004824">
    <property type="term" value="F:lysine-tRNA ligase activity"/>
    <property type="evidence" value="ECO:0007669"/>
    <property type="project" value="UniProtKB-UniRule"/>
</dbReference>
<dbReference type="GO" id="GO:0005524">
    <property type="term" value="F:ATP binding"/>
    <property type="evidence" value="ECO:0007669"/>
    <property type="project" value="UniProtKB-UniRule"/>
</dbReference>
<dbReference type="NCBIfam" id="NF001756">
    <property type="entry name" value="PRK00484.1"/>
    <property type="match status" value="1"/>
</dbReference>
<dbReference type="GO" id="GO:0006430">
    <property type="term" value="P:lysyl-tRNA aminoacylation"/>
    <property type="evidence" value="ECO:0007669"/>
    <property type="project" value="UniProtKB-UniRule"/>
</dbReference>
<dbReference type="CDD" id="cd00775">
    <property type="entry name" value="LysRS_core"/>
    <property type="match status" value="1"/>
</dbReference>
<dbReference type="SUPFAM" id="SSF50249">
    <property type="entry name" value="Nucleic acid-binding proteins"/>
    <property type="match status" value="1"/>
</dbReference>
<comment type="subunit">
    <text evidence="9">Homodimer.</text>
</comment>
<dbReference type="GO" id="GO:0000049">
    <property type="term" value="F:tRNA binding"/>
    <property type="evidence" value="ECO:0007669"/>
    <property type="project" value="TreeGrafter"/>
</dbReference>
<dbReference type="GO" id="GO:0005829">
    <property type="term" value="C:cytosol"/>
    <property type="evidence" value="ECO:0007669"/>
    <property type="project" value="TreeGrafter"/>
</dbReference>
<dbReference type="InterPro" id="IPR006195">
    <property type="entry name" value="aa-tRNA-synth_II"/>
</dbReference>
<dbReference type="Gene3D" id="2.40.50.140">
    <property type="entry name" value="Nucleic acid-binding proteins"/>
    <property type="match status" value="1"/>
</dbReference>
<dbReference type="Gene3D" id="3.30.930.10">
    <property type="entry name" value="Bira Bifunctional Protein, Domain 2"/>
    <property type="match status" value="1"/>
</dbReference>
<evidence type="ECO:0000256" key="9">
    <source>
        <dbReference type="HAMAP-Rule" id="MF_00252"/>
    </source>
</evidence>
<organism evidence="12 13">
    <name type="scientific">Aerophobetes bacterium</name>
    <dbReference type="NCBI Taxonomy" id="2030807"/>
    <lineage>
        <taxon>Bacteria</taxon>
        <taxon>Candidatus Aerophobota</taxon>
    </lineage>
</organism>
<dbReference type="InterPro" id="IPR044136">
    <property type="entry name" value="Lys-tRNA-ligase_II_N"/>
</dbReference>
<reference evidence="12 13" key="1">
    <citation type="submission" date="2018-06" db="EMBL/GenBank/DDBJ databases">
        <title>Extensive metabolic versatility and redundancy in microbially diverse, dynamic hydrothermal sediments.</title>
        <authorList>
            <person name="Dombrowski N."/>
            <person name="Teske A."/>
            <person name="Baker B.J."/>
        </authorList>
    </citation>
    <scope>NUCLEOTIDE SEQUENCE [LARGE SCALE GENOMIC DNA]</scope>
    <source>
        <strain evidence="12">B7_G13</strain>
    </source>
</reference>
<evidence type="ECO:0000259" key="11">
    <source>
        <dbReference type="PROSITE" id="PS50862"/>
    </source>
</evidence>
<dbReference type="Proteomes" id="UP000277457">
    <property type="component" value="Unassembled WGS sequence"/>
</dbReference>
<keyword evidence="3 9" id="KW-0479">Metal-binding</keyword>
<proteinExistence type="inferred from homology"/>
<comment type="caution">
    <text evidence="12">The sequence shown here is derived from an EMBL/GenBank/DDBJ whole genome shotgun (WGS) entry which is preliminary data.</text>
</comment>
<dbReference type="Pfam" id="PF00152">
    <property type="entry name" value="tRNA-synt_2"/>
    <property type="match status" value="1"/>
</dbReference>
<evidence type="ECO:0000256" key="6">
    <source>
        <dbReference type="ARBA" id="ARBA00022917"/>
    </source>
</evidence>
<dbReference type="InterPro" id="IPR045864">
    <property type="entry name" value="aa-tRNA-synth_II/BPL/LPL"/>
</dbReference>
<protein>
    <recommendedName>
        <fullName evidence="9">Lysine--tRNA ligase</fullName>
        <ecNumber evidence="9">6.1.1.6</ecNumber>
    </recommendedName>
    <alternativeName>
        <fullName evidence="9">Lysyl-tRNA synthetase</fullName>
        <shortName evidence="9">LysRS</shortName>
    </alternativeName>
</protein>
<dbReference type="InterPro" id="IPR002313">
    <property type="entry name" value="Lys-tRNA-ligase_II"/>
</dbReference>